<dbReference type="GO" id="GO:0007169">
    <property type="term" value="P:cell surface receptor protein tyrosine kinase signaling pathway"/>
    <property type="evidence" value="ECO:0007669"/>
    <property type="project" value="TreeGrafter"/>
</dbReference>
<proteinExistence type="predicted"/>
<protein>
    <recommendedName>
        <fullName evidence="5">Protein kinase domain-containing protein</fullName>
    </recommendedName>
</protein>
<dbReference type="GO" id="GO:0005524">
    <property type="term" value="F:ATP binding"/>
    <property type="evidence" value="ECO:0007669"/>
    <property type="project" value="UniProtKB-UniRule"/>
</dbReference>
<name>A0A6L2PXL4_COPFO</name>
<dbReference type="PROSITE" id="PS00109">
    <property type="entry name" value="PROTEIN_KINASE_TYR"/>
    <property type="match status" value="1"/>
</dbReference>
<comment type="caution">
    <text evidence="6">The sequence shown here is derived from an EMBL/GenBank/DDBJ whole genome shotgun (WGS) entry which is preliminary data.</text>
</comment>
<evidence type="ECO:0000313" key="6">
    <source>
        <dbReference type="EMBL" id="GFG37279.1"/>
    </source>
</evidence>
<dbReference type="PROSITE" id="PS00107">
    <property type="entry name" value="PROTEIN_KINASE_ATP"/>
    <property type="match status" value="1"/>
</dbReference>
<dbReference type="InterPro" id="IPR008266">
    <property type="entry name" value="Tyr_kinase_AS"/>
</dbReference>
<dbReference type="Pfam" id="PF22540">
    <property type="entry name" value="RET_CRD"/>
    <property type="match status" value="1"/>
</dbReference>
<feature type="domain" description="Protein kinase" evidence="5">
    <location>
        <begin position="748"/>
        <end position="1048"/>
    </location>
</feature>
<dbReference type="InterPro" id="IPR011009">
    <property type="entry name" value="Kinase-like_dom_sf"/>
</dbReference>
<evidence type="ECO:0000256" key="4">
    <source>
        <dbReference type="SAM" id="MobiDB-lite"/>
    </source>
</evidence>
<dbReference type="InterPro" id="IPR020635">
    <property type="entry name" value="Tyr_kinase_cat_dom"/>
</dbReference>
<dbReference type="GO" id="GO:0005886">
    <property type="term" value="C:plasma membrane"/>
    <property type="evidence" value="ECO:0007669"/>
    <property type="project" value="TreeGrafter"/>
</dbReference>
<dbReference type="SMART" id="SM00219">
    <property type="entry name" value="TyrKc"/>
    <property type="match status" value="1"/>
</dbReference>
<dbReference type="PANTHER" id="PTHR24416:SF617">
    <property type="entry name" value="RET ONCOGENE, ISOFORM A"/>
    <property type="match status" value="1"/>
</dbReference>
<dbReference type="OrthoDB" id="3256376at2759"/>
<keyword evidence="3" id="KW-0067">ATP-binding</keyword>
<dbReference type="SUPFAM" id="SSF56112">
    <property type="entry name" value="Protein kinase-like (PK-like)"/>
    <property type="match status" value="1"/>
</dbReference>
<feature type="compositionally biased region" description="Polar residues" evidence="4">
    <location>
        <begin position="1208"/>
        <end position="1221"/>
    </location>
</feature>
<dbReference type="InParanoid" id="A0A6L2PXL4"/>
<accession>A0A6L2PXL4</accession>
<reference evidence="7" key="1">
    <citation type="submission" date="2020-01" db="EMBL/GenBank/DDBJ databases">
        <title>Draft genome sequence of the Termite Coptotermes fromosanus.</title>
        <authorList>
            <person name="Itakura S."/>
            <person name="Yosikawa Y."/>
            <person name="Umezawa K."/>
        </authorList>
    </citation>
    <scope>NUCLEOTIDE SEQUENCE [LARGE SCALE GENOMIC DNA]</scope>
</reference>
<evidence type="ECO:0000259" key="5">
    <source>
        <dbReference type="PROSITE" id="PS50011"/>
    </source>
</evidence>
<dbReference type="PANTHER" id="PTHR24416">
    <property type="entry name" value="TYROSINE-PROTEIN KINASE RECEPTOR"/>
    <property type="match status" value="1"/>
</dbReference>
<dbReference type="AlphaFoldDB" id="A0A6L2PXL4"/>
<dbReference type="Pfam" id="PF07714">
    <property type="entry name" value="PK_Tyr_Ser-Thr"/>
    <property type="match status" value="1"/>
</dbReference>
<dbReference type="EMBL" id="BLKM01009550">
    <property type="protein sequence ID" value="GFG37279.1"/>
    <property type="molecule type" value="Genomic_DNA"/>
</dbReference>
<comment type="catalytic activity">
    <reaction evidence="2">
        <text>L-tyrosyl-[protein] + ATP = O-phospho-L-tyrosyl-[protein] + ADP + H(+)</text>
        <dbReference type="Rhea" id="RHEA:10596"/>
        <dbReference type="Rhea" id="RHEA-COMP:10136"/>
        <dbReference type="Rhea" id="RHEA-COMP:20101"/>
        <dbReference type="ChEBI" id="CHEBI:15378"/>
        <dbReference type="ChEBI" id="CHEBI:30616"/>
        <dbReference type="ChEBI" id="CHEBI:46858"/>
        <dbReference type="ChEBI" id="CHEBI:61978"/>
        <dbReference type="ChEBI" id="CHEBI:456216"/>
        <dbReference type="EC" id="2.7.10.1"/>
    </reaction>
</comment>
<feature type="region of interest" description="Disordered" evidence="4">
    <location>
        <begin position="1208"/>
        <end position="1229"/>
    </location>
</feature>
<dbReference type="PRINTS" id="PR00109">
    <property type="entry name" value="TYRKINASE"/>
</dbReference>
<feature type="compositionally biased region" description="Polar residues" evidence="4">
    <location>
        <begin position="1116"/>
        <end position="1126"/>
    </location>
</feature>
<dbReference type="Proteomes" id="UP000502823">
    <property type="component" value="Unassembled WGS sequence"/>
</dbReference>
<evidence type="ECO:0000313" key="7">
    <source>
        <dbReference type="Proteomes" id="UP000502823"/>
    </source>
</evidence>
<dbReference type="FunFam" id="1.10.510.10:FF:000462">
    <property type="entry name" value="Receptor tyrosine kinase"/>
    <property type="match status" value="1"/>
</dbReference>
<feature type="compositionally biased region" description="Basic and acidic residues" evidence="4">
    <location>
        <begin position="1103"/>
        <end position="1115"/>
    </location>
</feature>
<evidence type="ECO:0000256" key="2">
    <source>
        <dbReference type="ARBA" id="ARBA00051243"/>
    </source>
</evidence>
<feature type="region of interest" description="Disordered" evidence="4">
    <location>
        <begin position="1103"/>
        <end position="1131"/>
    </location>
</feature>
<dbReference type="InterPro" id="IPR050122">
    <property type="entry name" value="RTK"/>
</dbReference>
<comment type="subcellular location">
    <subcellularLocation>
        <location evidence="1">Membrane</location>
        <topology evidence="1">Single-pass membrane protein</topology>
    </subcellularLocation>
</comment>
<dbReference type="Gene3D" id="3.30.200.20">
    <property type="entry name" value="Phosphorylase Kinase, domain 1"/>
    <property type="match status" value="1"/>
</dbReference>
<keyword evidence="7" id="KW-1185">Reference proteome</keyword>
<dbReference type="Gene3D" id="1.10.510.10">
    <property type="entry name" value="Transferase(Phosphotransferase) domain 1"/>
    <property type="match status" value="1"/>
</dbReference>
<dbReference type="GO" id="GO:0004714">
    <property type="term" value="F:transmembrane receptor protein tyrosine kinase activity"/>
    <property type="evidence" value="ECO:0007669"/>
    <property type="project" value="UniProtKB-EC"/>
</dbReference>
<evidence type="ECO:0000256" key="1">
    <source>
        <dbReference type="ARBA" id="ARBA00004167"/>
    </source>
</evidence>
<keyword evidence="3" id="KW-0547">Nucleotide-binding</keyword>
<dbReference type="FunCoup" id="A0A6L2PXL4">
    <property type="interactions" value="1"/>
</dbReference>
<dbReference type="GO" id="GO:0043235">
    <property type="term" value="C:receptor complex"/>
    <property type="evidence" value="ECO:0007669"/>
    <property type="project" value="TreeGrafter"/>
</dbReference>
<gene>
    <name evidence="6" type="ORF">Cfor_05311</name>
</gene>
<sequence>WGLYSPMPYIEVVVPLGIPTSEPLVAARTLPAKERPLNYTLQTGAGERWFSLNRTTGQLTLRGKAQQRVEAQIGRKVSLDLRALDSIADVVPLTIINVTFTEASKCDQLSTQDLCFWRSVRYQVYENQDTTVLGPLGPAFMPKMCPHYSFSYNLTNGTEYVDLASDGVSLQSRVSLDRDNGPGENGTLGPGPELRVHVTCTVGRGRLISEVATTTVRLIVLDEDDNTPTAQINKHWLNGSELKEGTELDAQNLLLTDKDTAEVNNYDITLINDTHGLFSFECNKWPVDRVEPHTVIHCKVRANRTTPLPWSPYHMTLRINDTSLQPGHGASYVDLHINVTNNFSHMSPMSQKASWSRDTAKEYPKHVSIFRGASLYARLAEPKALHELVISSSAPTYSLETSTDAFNVTSRGGIIYVSNVIALHKTPNALNLTVVVTFSKNDSDKVLITVDVTEEADGACNNITLWHNRTDVEWTLCSEKYKPESCEKLCGVGTGRASPVTDGIKSQTGSRGCVWRGSRTPLPYDKLIKEYATCTADNATCPDFLCDPLEELHNHICPQDCTDMVTGAGYRNEIANKNRGISCASSRAICTCDPHNKCACAAPGSGKGGKKKGPNSNAPTTLPAYSNVTATLFTQPPRDPNVSAKMATTEGTCGVECLVGLVTGSLILLCSITGVYICWKDRMSGKGRGDRKYVGSLGSLSGVQSDYVERSLQSGDTQLINYDPAAPIVSTDPRTVPDPKWEFPRSRLIIDQTLGEGEFGRVLRARALDIGGIPGCTTVAVKTLKDDASAAELTDLLSEYQLLKEVNHPNVIRLLGACTTPGAPVYLIIEFAEYGSLRNYLRKSRHLESDGQIPCSFISTHRARSATPVEMDRTNIPATPRDILSFAWQISKGMAYLSDIKLVHRDLAARNVLVATGKMCKISDFGLTRDVYEDDAYLKRSKGRVPVKWMALESLADHVYTSKSDVWSFGVLLWELVTLGASPYPGVAVHNLFHLLKAGYRMEKPENCSIQLYRVMIGCWNEDTSERPSFKELTLTFERMLEDGAEYLDLNPRIVHNKTYFTSPRDILDNNCEDNGYGNFSAPQTDSTGYTAQPQHHVFHEDTHKDLHESARFKQSESPSNDSKLQGRTPEDEQHLLENYGKENTLLIAKTSKSLENQKHLYQNEMPKCNESSRPSNAYLTPIQQQNLSNECLNRTRVSPVATTVRPQSYLNMDGNRSLTDSEQSGSQQQQDLLFFVADKTPHSSDNTSKVTHF</sequence>
<dbReference type="InterPro" id="IPR001245">
    <property type="entry name" value="Ser-Thr/Tyr_kinase_cat_dom"/>
</dbReference>
<dbReference type="InterPro" id="IPR017441">
    <property type="entry name" value="Protein_kinase_ATP_BS"/>
</dbReference>
<feature type="non-terminal residue" evidence="6">
    <location>
        <position position="1"/>
    </location>
</feature>
<dbReference type="PROSITE" id="PS50011">
    <property type="entry name" value="PROTEIN_KINASE_DOM"/>
    <property type="match status" value="1"/>
</dbReference>
<evidence type="ECO:0000256" key="3">
    <source>
        <dbReference type="PROSITE-ProRule" id="PRU10141"/>
    </source>
</evidence>
<feature type="binding site" evidence="3">
    <location>
        <position position="782"/>
    </location>
    <ligand>
        <name>ATP</name>
        <dbReference type="ChEBI" id="CHEBI:30616"/>
    </ligand>
</feature>
<dbReference type="InterPro" id="IPR055162">
    <property type="entry name" value="RET_CRD"/>
</dbReference>
<organism evidence="6 7">
    <name type="scientific">Coptotermes formosanus</name>
    <name type="common">Formosan subterranean termite</name>
    <dbReference type="NCBI Taxonomy" id="36987"/>
    <lineage>
        <taxon>Eukaryota</taxon>
        <taxon>Metazoa</taxon>
        <taxon>Ecdysozoa</taxon>
        <taxon>Arthropoda</taxon>
        <taxon>Hexapoda</taxon>
        <taxon>Insecta</taxon>
        <taxon>Pterygota</taxon>
        <taxon>Neoptera</taxon>
        <taxon>Polyneoptera</taxon>
        <taxon>Dictyoptera</taxon>
        <taxon>Blattodea</taxon>
        <taxon>Blattoidea</taxon>
        <taxon>Termitoidae</taxon>
        <taxon>Rhinotermitidae</taxon>
        <taxon>Coptotermes</taxon>
    </lineage>
</organism>
<dbReference type="InterPro" id="IPR000719">
    <property type="entry name" value="Prot_kinase_dom"/>
</dbReference>